<dbReference type="GO" id="GO:0004022">
    <property type="term" value="F:alcohol dehydrogenase (NAD+) activity"/>
    <property type="evidence" value="ECO:0007669"/>
    <property type="project" value="TreeGrafter"/>
</dbReference>
<dbReference type="SUPFAM" id="SSF56796">
    <property type="entry name" value="Dehydroquinate synthase-like"/>
    <property type="match status" value="1"/>
</dbReference>
<dbReference type="OrthoDB" id="9815791at2"/>
<dbReference type="EMBL" id="CP005990">
    <property type="protein sequence ID" value="AGY92145.1"/>
    <property type="molecule type" value="Genomic_DNA"/>
</dbReference>
<dbReference type="Pfam" id="PF25137">
    <property type="entry name" value="ADH_Fe_C"/>
    <property type="match status" value="1"/>
</dbReference>
<dbReference type="InterPro" id="IPR039697">
    <property type="entry name" value="Alcohol_dehydrogenase_Fe"/>
</dbReference>
<evidence type="ECO:0000256" key="3">
    <source>
        <dbReference type="ARBA" id="ARBA00023002"/>
    </source>
</evidence>
<sequence length="393" mass="40311">MTALDLDIAATPRILAGADALQRLSQALPATPTPVLVIADAGMESAGLVDRFEAALPAGHTCERCICPNGEPTLATVNAGAEQARALGHAVIVGLGGGSALDSAKLVASLAATALPAEDFVLGRNIPPARWPAVMIPTTSGTGSEVTHTAIVSDDNGQKLWAWAPDMAPDSVILDPTLTSSVPPGMIVGTGLDAFVHGLEALTGQGGSVFTEAYGLEAIRRARGALSTYRHDPHDIHAAADMQFAATLAGLAIDAGGTGMAHNIGHALGSLNHVPHGIAVTVGLQASLAWSIDAEPVRYQAAANAFGVANGEALGLARAFDEWLVEVDFPAIARRVLPASLDPNALAAEMAAEPNRPMIRNNARLARESDLAMLADQVAAYCLDYTAGGERAS</sequence>
<dbReference type="InterPro" id="IPR001670">
    <property type="entry name" value="ADH_Fe/GldA"/>
</dbReference>
<dbReference type="PROSITE" id="PS00913">
    <property type="entry name" value="ADH_IRON_1"/>
    <property type="match status" value="1"/>
</dbReference>
<comment type="similarity">
    <text evidence="2">Belongs to the iron-containing alcohol dehydrogenase family.</text>
</comment>
<evidence type="ECO:0000256" key="2">
    <source>
        <dbReference type="ARBA" id="ARBA00007358"/>
    </source>
</evidence>
<feature type="domain" description="Alcohol dehydrogenase iron-type/glycerol dehydrogenase GldA" evidence="5">
    <location>
        <begin position="12"/>
        <end position="176"/>
    </location>
</feature>
<dbReference type="InterPro" id="IPR018211">
    <property type="entry name" value="ADH_Fe_CS"/>
</dbReference>
<evidence type="ECO:0000313" key="7">
    <source>
        <dbReference type="EMBL" id="AGY92145.1"/>
    </source>
</evidence>
<dbReference type="Pfam" id="PF00465">
    <property type="entry name" value="Fe-ADH"/>
    <property type="match status" value="1"/>
</dbReference>
<dbReference type="AlphaFoldDB" id="U5T403"/>
<keyword evidence="4" id="KW-0520">NAD</keyword>
<dbReference type="Proteomes" id="UP000017640">
    <property type="component" value="Chromosome"/>
</dbReference>
<dbReference type="KEGG" id="spiu:SPICUR_05860"/>
<dbReference type="Gene3D" id="1.20.1090.10">
    <property type="entry name" value="Dehydroquinate synthase-like - alpha domain"/>
    <property type="match status" value="1"/>
</dbReference>
<dbReference type="PATRIC" id="fig|1335757.3.peg.1147"/>
<name>U5T403_9GAMM</name>
<evidence type="ECO:0000259" key="6">
    <source>
        <dbReference type="Pfam" id="PF25137"/>
    </source>
</evidence>
<dbReference type="HOGENOM" id="CLU_007207_0_0_6"/>
<keyword evidence="3" id="KW-0560">Oxidoreductase</keyword>
<reference evidence="7 8" key="1">
    <citation type="journal article" date="2013" name="BMC Genomics">
        <title>Genomes of "Spiribacter", a streamlined, successful halophilic bacterium.</title>
        <authorList>
            <person name="Lopez-Perez M."/>
            <person name="Ghai R."/>
            <person name="Leon M.J."/>
            <person name="Rodriguez-Olmos A."/>
            <person name="Copa-Patino J.L."/>
            <person name="Soliveri J."/>
            <person name="Sanchez-Porro C."/>
            <person name="Ventosa A."/>
            <person name="Rodriguez-Valera F."/>
        </authorList>
    </citation>
    <scope>NUCLEOTIDE SEQUENCE [LARGE SCALE GENOMIC DNA]</scope>
    <source>
        <strain evidence="7 8">UAH-SP71</strain>
    </source>
</reference>
<protein>
    <submittedName>
        <fullName evidence="7">Uncharacterized protein</fullName>
    </submittedName>
</protein>
<evidence type="ECO:0000256" key="1">
    <source>
        <dbReference type="ARBA" id="ARBA00001962"/>
    </source>
</evidence>
<dbReference type="eggNOG" id="COG1454">
    <property type="taxonomic scope" value="Bacteria"/>
</dbReference>
<dbReference type="PROSITE" id="PS00060">
    <property type="entry name" value="ADH_IRON_2"/>
    <property type="match status" value="1"/>
</dbReference>
<dbReference type="PANTHER" id="PTHR11496">
    <property type="entry name" value="ALCOHOL DEHYDROGENASE"/>
    <property type="match status" value="1"/>
</dbReference>
<dbReference type="Gene3D" id="3.40.50.1970">
    <property type="match status" value="1"/>
</dbReference>
<dbReference type="GO" id="GO:0046872">
    <property type="term" value="F:metal ion binding"/>
    <property type="evidence" value="ECO:0007669"/>
    <property type="project" value="InterPro"/>
</dbReference>
<keyword evidence="8" id="KW-1185">Reference proteome</keyword>
<dbReference type="PANTHER" id="PTHR11496:SF102">
    <property type="entry name" value="ALCOHOL DEHYDROGENASE 4"/>
    <property type="match status" value="1"/>
</dbReference>
<organism evidence="7 8">
    <name type="scientific">Spiribacter curvatus</name>
    <dbReference type="NCBI Taxonomy" id="1335757"/>
    <lineage>
        <taxon>Bacteria</taxon>
        <taxon>Pseudomonadati</taxon>
        <taxon>Pseudomonadota</taxon>
        <taxon>Gammaproteobacteria</taxon>
        <taxon>Chromatiales</taxon>
        <taxon>Ectothiorhodospiraceae</taxon>
        <taxon>Spiribacter</taxon>
    </lineage>
</organism>
<dbReference type="InterPro" id="IPR056798">
    <property type="entry name" value="ADH_Fe_C"/>
</dbReference>
<evidence type="ECO:0000259" key="5">
    <source>
        <dbReference type="Pfam" id="PF00465"/>
    </source>
</evidence>
<feature type="domain" description="Fe-containing alcohol dehydrogenase-like C-terminal" evidence="6">
    <location>
        <begin position="188"/>
        <end position="322"/>
    </location>
</feature>
<evidence type="ECO:0000256" key="4">
    <source>
        <dbReference type="ARBA" id="ARBA00023027"/>
    </source>
</evidence>
<dbReference type="RefSeq" id="WP_023367012.1">
    <property type="nucleotide sequence ID" value="NC_022664.1"/>
</dbReference>
<accession>U5T403</accession>
<comment type="cofactor">
    <cofactor evidence="1">
        <name>Fe cation</name>
        <dbReference type="ChEBI" id="CHEBI:24875"/>
    </cofactor>
</comment>
<gene>
    <name evidence="7" type="ORF">SPICUR_05860</name>
</gene>
<dbReference type="STRING" id="1335757.SPICUR_05860"/>
<proteinExistence type="inferred from homology"/>
<evidence type="ECO:0000313" key="8">
    <source>
        <dbReference type="Proteomes" id="UP000017640"/>
    </source>
</evidence>